<organism evidence="1 2">
    <name type="scientific">Homarus americanus</name>
    <name type="common">American lobster</name>
    <dbReference type="NCBI Taxonomy" id="6706"/>
    <lineage>
        <taxon>Eukaryota</taxon>
        <taxon>Metazoa</taxon>
        <taxon>Ecdysozoa</taxon>
        <taxon>Arthropoda</taxon>
        <taxon>Crustacea</taxon>
        <taxon>Multicrustacea</taxon>
        <taxon>Malacostraca</taxon>
        <taxon>Eumalacostraca</taxon>
        <taxon>Eucarida</taxon>
        <taxon>Decapoda</taxon>
        <taxon>Pleocyemata</taxon>
        <taxon>Astacidea</taxon>
        <taxon>Nephropoidea</taxon>
        <taxon>Nephropidae</taxon>
        <taxon>Homarus</taxon>
    </lineage>
</organism>
<keyword evidence="2" id="KW-1185">Reference proteome</keyword>
<sequence>MSRPHRQAVLVRSSDIEHLGFFHPVGKLGQRMVVFMSPGDVDSSRVERLGVIIVHQFFL</sequence>
<protein>
    <submittedName>
        <fullName evidence="1">Uncharacterized protein</fullName>
    </submittedName>
</protein>
<name>A0A8J5TQK0_HOMAM</name>
<gene>
    <name evidence="1" type="ORF">Hamer_G015333</name>
</gene>
<dbReference type="AlphaFoldDB" id="A0A8J5TQK0"/>
<dbReference type="Proteomes" id="UP000747542">
    <property type="component" value="Unassembled WGS sequence"/>
</dbReference>
<evidence type="ECO:0000313" key="2">
    <source>
        <dbReference type="Proteomes" id="UP000747542"/>
    </source>
</evidence>
<accession>A0A8J5TQK0</accession>
<dbReference type="EMBL" id="JAHLQT010003055">
    <property type="protein sequence ID" value="KAG7176537.1"/>
    <property type="molecule type" value="Genomic_DNA"/>
</dbReference>
<comment type="caution">
    <text evidence="1">The sequence shown here is derived from an EMBL/GenBank/DDBJ whole genome shotgun (WGS) entry which is preliminary data.</text>
</comment>
<proteinExistence type="predicted"/>
<evidence type="ECO:0000313" key="1">
    <source>
        <dbReference type="EMBL" id="KAG7176537.1"/>
    </source>
</evidence>
<reference evidence="1" key="1">
    <citation type="journal article" date="2021" name="Sci. Adv.">
        <title>The American lobster genome reveals insights on longevity, neural, and immune adaptations.</title>
        <authorList>
            <person name="Polinski J.M."/>
            <person name="Zimin A.V."/>
            <person name="Clark K.F."/>
            <person name="Kohn A.B."/>
            <person name="Sadowski N."/>
            <person name="Timp W."/>
            <person name="Ptitsyn A."/>
            <person name="Khanna P."/>
            <person name="Romanova D.Y."/>
            <person name="Williams P."/>
            <person name="Greenwood S.J."/>
            <person name="Moroz L.L."/>
            <person name="Walt D.R."/>
            <person name="Bodnar A.G."/>
        </authorList>
    </citation>
    <scope>NUCLEOTIDE SEQUENCE</scope>
    <source>
        <strain evidence="1">GMGI-L3</strain>
    </source>
</reference>